<reference evidence="10" key="2">
    <citation type="submission" date="2022-06" db="EMBL/GenBank/DDBJ databases">
        <authorList>
            <person name="Holder M.E."/>
            <person name="Ajami N.J."/>
            <person name="Petrosino J.F."/>
        </authorList>
    </citation>
    <scope>NUCLEOTIDE SEQUENCE</scope>
    <source>
        <strain evidence="10">RMA 8861</strain>
    </source>
</reference>
<keyword evidence="3 9" id="KW-0238">DNA-binding</keyword>
<dbReference type="PRINTS" id="PR00032">
    <property type="entry name" value="HTHARAC"/>
</dbReference>
<dbReference type="InterPro" id="IPR018060">
    <property type="entry name" value="HTH_AraC"/>
</dbReference>
<keyword evidence="2" id="KW-0805">Transcription regulation</keyword>
<dbReference type="GO" id="GO:0000160">
    <property type="term" value="P:phosphorelay signal transduction system"/>
    <property type="evidence" value="ECO:0007669"/>
    <property type="project" value="InterPro"/>
</dbReference>
<name>A0A9N7JJX3_CLOSE</name>
<dbReference type="Proteomes" id="UP001055437">
    <property type="component" value="Chromosome"/>
</dbReference>
<dbReference type="Pfam" id="PF12833">
    <property type="entry name" value="HTH_18"/>
    <property type="match status" value="1"/>
</dbReference>
<evidence type="ECO:0000313" key="9">
    <source>
        <dbReference type="EMBL" id="AYE33604.1"/>
    </source>
</evidence>
<feature type="domain" description="HTH araC/xylS-type" evidence="7">
    <location>
        <begin position="256"/>
        <end position="354"/>
    </location>
</feature>
<dbReference type="SUPFAM" id="SSF52172">
    <property type="entry name" value="CheY-like"/>
    <property type="match status" value="1"/>
</dbReference>
<dbReference type="OrthoDB" id="1769137at2"/>
<reference evidence="9 11" key="1">
    <citation type="submission" date="2017-09" db="EMBL/GenBank/DDBJ databases">
        <authorList>
            <person name="Thomas P."/>
            <person name="Seyboldt C."/>
        </authorList>
    </citation>
    <scope>NUCLEOTIDE SEQUENCE [LARGE SCALE GENOMIC DNA]</scope>
    <source>
        <strain evidence="9 11">DSM 7534</strain>
    </source>
</reference>
<dbReference type="GeneID" id="303559755"/>
<feature type="domain" description="Response regulatory" evidence="8">
    <location>
        <begin position="3"/>
        <end position="121"/>
    </location>
</feature>
<dbReference type="InterPro" id="IPR009057">
    <property type="entry name" value="Homeodomain-like_sf"/>
</dbReference>
<evidence type="ECO:0000256" key="6">
    <source>
        <dbReference type="PROSITE-ProRule" id="PRU00169"/>
    </source>
</evidence>
<dbReference type="EMBL" id="CP099799">
    <property type="protein sequence ID" value="USS00163.1"/>
    <property type="molecule type" value="Genomic_DNA"/>
</dbReference>
<dbReference type="PROSITE" id="PS01124">
    <property type="entry name" value="HTH_ARAC_FAMILY_2"/>
    <property type="match status" value="1"/>
</dbReference>
<dbReference type="PANTHER" id="PTHR43280">
    <property type="entry name" value="ARAC-FAMILY TRANSCRIPTIONAL REGULATOR"/>
    <property type="match status" value="1"/>
</dbReference>
<protein>
    <recommendedName>
        <fullName evidence="1">Stage 0 sporulation protein A homolog</fullName>
    </recommendedName>
</protein>
<evidence type="ECO:0000313" key="10">
    <source>
        <dbReference type="EMBL" id="USS00163.1"/>
    </source>
</evidence>
<dbReference type="SMART" id="SM00342">
    <property type="entry name" value="HTH_ARAC"/>
    <property type="match status" value="1"/>
</dbReference>
<proteinExistence type="predicted"/>
<keyword evidence="6" id="KW-0597">Phosphoprotein</keyword>
<dbReference type="Pfam" id="PF00072">
    <property type="entry name" value="Response_reg"/>
    <property type="match status" value="1"/>
</dbReference>
<evidence type="ECO:0000313" key="12">
    <source>
        <dbReference type="Proteomes" id="UP001055437"/>
    </source>
</evidence>
<evidence type="ECO:0000259" key="7">
    <source>
        <dbReference type="PROSITE" id="PS01124"/>
    </source>
</evidence>
<evidence type="ECO:0000256" key="1">
    <source>
        <dbReference type="ARBA" id="ARBA00018672"/>
    </source>
</evidence>
<evidence type="ECO:0000256" key="3">
    <source>
        <dbReference type="ARBA" id="ARBA00023125"/>
    </source>
</evidence>
<dbReference type="InterPro" id="IPR020449">
    <property type="entry name" value="Tscrpt_reg_AraC-type_HTH"/>
</dbReference>
<dbReference type="Proteomes" id="UP000280586">
    <property type="component" value="Chromosome"/>
</dbReference>
<dbReference type="EMBL" id="CP023671">
    <property type="protein sequence ID" value="AYE33604.1"/>
    <property type="molecule type" value="Genomic_DNA"/>
</dbReference>
<comment type="function">
    <text evidence="5">May play the central regulatory role in sporulation. It may be an element of the effector pathway responsible for the activation of sporulation genes in response to nutritional stress. Spo0A may act in concert with spo0H (a sigma factor) to control the expression of some genes that are critical to the sporulation process.</text>
</comment>
<sequence>MFNVMIVDDLQIMRKDIIRKKVWGEKTGFLVKAEASNGEEALEKIKENNIDLIITDIKMPKVDGLELLKKIKDKNSSVCVILLSEYSEFKYAREGIIFGAFDYLTKPINEKQLEEALLRAKKFLVNQRKKEEKINKLDKLVKEDDIIELIEYIKTNNELALNKVEDIINSAVEKNFENLQSDKYIVKKVADEIIYKILLEYKWYNKFVNISNWKKSSNFRCDDISLIKKHIKEIIKKLMDDIAIFKFTNLKNRRVEEICNIIIENIENNISLELICKNMNMNKSYISHFFRKATGKTIVEHMTFIKMERAKNLLLNEDIKVYEVSYKLSYNDVEYFSRTFKKYVGISPKEFKNLQKMSN</sequence>
<dbReference type="GO" id="GO:0043565">
    <property type="term" value="F:sequence-specific DNA binding"/>
    <property type="evidence" value="ECO:0007669"/>
    <property type="project" value="InterPro"/>
</dbReference>
<dbReference type="CDD" id="cd17536">
    <property type="entry name" value="REC_YesN-like"/>
    <property type="match status" value="1"/>
</dbReference>
<organism evidence="9 11">
    <name type="scientific">Clostridium septicum</name>
    <dbReference type="NCBI Taxonomy" id="1504"/>
    <lineage>
        <taxon>Bacteria</taxon>
        <taxon>Bacillati</taxon>
        <taxon>Bacillota</taxon>
        <taxon>Clostridia</taxon>
        <taxon>Eubacteriales</taxon>
        <taxon>Clostridiaceae</taxon>
        <taxon>Clostridium</taxon>
    </lineage>
</organism>
<dbReference type="Gene3D" id="1.10.10.60">
    <property type="entry name" value="Homeodomain-like"/>
    <property type="match status" value="2"/>
</dbReference>
<dbReference type="RefSeq" id="WP_066677931.1">
    <property type="nucleotide sequence ID" value="NZ_CABMIZ010000033.1"/>
</dbReference>
<evidence type="ECO:0000313" key="11">
    <source>
        <dbReference type="Proteomes" id="UP000280586"/>
    </source>
</evidence>
<dbReference type="SUPFAM" id="SSF46689">
    <property type="entry name" value="Homeodomain-like"/>
    <property type="match status" value="2"/>
</dbReference>
<keyword evidence="4" id="KW-0804">Transcription</keyword>
<evidence type="ECO:0000256" key="2">
    <source>
        <dbReference type="ARBA" id="ARBA00023015"/>
    </source>
</evidence>
<dbReference type="PROSITE" id="PS50110">
    <property type="entry name" value="RESPONSE_REGULATORY"/>
    <property type="match status" value="1"/>
</dbReference>
<keyword evidence="12" id="KW-1185">Reference proteome</keyword>
<dbReference type="Gene3D" id="3.40.50.2300">
    <property type="match status" value="1"/>
</dbReference>
<dbReference type="PANTHER" id="PTHR43280:SF2">
    <property type="entry name" value="HTH-TYPE TRANSCRIPTIONAL REGULATOR EXSA"/>
    <property type="match status" value="1"/>
</dbReference>
<dbReference type="InterPro" id="IPR011006">
    <property type="entry name" value="CheY-like_superfamily"/>
</dbReference>
<dbReference type="InterPro" id="IPR001789">
    <property type="entry name" value="Sig_transdc_resp-reg_receiver"/>
</dbReference>
<gene>
    <name evidence="9" type="ORF">CP523_03540</name>
    <name evidence="10" type="ORF">NH397_11775</name>
</gene>
<evidence type="ECO:0000259" key="8">
    <source>
        <dbReference type="PROSITE" id="PS50110"/>
    </source>
</evidence>
<dbReference type="SMART" id="SM00448">
    <property type="entry name" value="REC"/>
    <property type="match status" value="1"/>
</dbReference>
<evidence type="ECO:0000256" key="4">
    <source>
        <dbReference type="ARBA" id="ARBA00023163"/>
    </source>
</evidence>
<feature type="modified residue" description="4-aspartylphosphate" evidence="6">
    <location>
        <position position="56"/>
    </location>
</feature>
<accession>A0A9N7JJX3</accession>
<evidence type="ECO:0000256" key="5">
    <source>
        <dbReference type="ARBA" id="ARBA00024867"/>
    </source>
</evidence>
<dbReference type="GO" id="GO:0003700">
    <property type="term" value="F:DNA-binding transcription factor activity"/>
    <property type="evidence" value="ECO:0007669"/>
    <property type="project" value="InterPro"/>
</dbReference>
<dbReference type="KEGG" id="csep:CP523_03540"/>
<dbReference type="AlphaFoldDB" id="A0A9N7JJX3"/>